<sequence>MSDLRTQDAASGSSSGSRRRTWAELLAGRVERQLRGPGRGHRLQDSAVHLLRRHLNLDDLLLEVEGPACKTLCLNQLGDPGASANLSSSFIGSALRDQASRLGVPVAVLSSQTVASSIMQICVLMVTTHRVLLNAEQRKKLSSVLEVAQYLLAHSMFSRFSFCQELREVQNFLLLEAVWHLHVQNIVSLQELLESHADTQAIVAWLFRDLCLLCEQMEVSTQDTDIAQAMLSDFVQLFVLRGFQKSSDPRRNMEPERMAQLAIAVLRRMLIFALEALATGLQDESPVYKAVKVSVADS</sequence>
<dbReference type="Ensembl" id="ENSCAFT00000083868.2">
    <property type="protein sequence ID" value="ENSCAFP00000058580.2"/>
    <property type="gene ID" value="ENSCAFG00000019813.5"/>
</dbReference>
<organism evidence="2 3">
    <name type="scientific">Canis lupus familiaris</name>
    <name type="common">Dog</name>
    <name type="synonym">Canis familiaris</name>
    <dbReference type="NCBI Taxonomy" id="9615"/>
    <lineage>
        <taxon>Eukaryota</taxon>
        <taxon>Metazoa</taxon>
        <taxon>Chordata</taxon>
        <taxon>Craniata</taxon>
        <taxon>Vertebrata</taxon>
        <taxon>Euteleostomi</taxon>
        <taxon>Mammalia</taxon>
        <taxon>Eutheria</taxon>
        <taxon>Laurasiatheria</taxon>
        <taxon>Carnivora</taxon>
        <taxon>Caniformia</taxon>
        <taxon>Canidae</taxon>
        <taxon>Canis</taxon>
    </lineage>
</organism>
<dbReference type="Pfam" id="PF15865">
    <property type="entry name" value="Fanconi_A_N"/>
    <property type="match status" value="1"/>
</dbReference>
<dbReference type="InterPro" id="IPR003516">
    <property type="entry name" value="FANCA"/>
</dbReference>
<gene>
    <name evidence="2" type="primary">FANCA</name>
</gene>
<reference evidence="2" key="2">
    <citation type="submission" date="2025-08" db="UniProtKB">
        <authorList>
            <consortium name="Ensembl"/>
        </authorList>
    </citation>
    <scope>IDENTIFICATION</scope>
</reference>
<dbReference type="GO" id="GO:0036297">
    <property type="term" value="P:interstrand cross-link repair"/>
    <property type="evidence" value="ECO:0007669"/>
    <property type="project" value="InterPro"/>
</dbReference>
<evidence type="ECO:0000313" key="3">
    <source>
        <dbReference type="Proteomes" id="UP000002254"/>
    </source>
</evidence>
<accession>A0A8P0P7P4</accession>
<proteinExistence type="predicted"/>
<name>A0A8P0P7P4_CANLF</name>
<dbReference type="InterPro" id="IPR031729">
    <property type="entry name" value="Fanconi_A_N"/>
</dbReference>
<dbReference type="PANTHER" id="PTHR12047:SF2">
    <property type="entry name" value="FANCONI ANEMIA GROUP A PROTEIN"/>
    <property type="match status" value="1"/>
</dbReference>
<dbReference type="PANTHER" id="PTHR12047">
    <property type="entry name" value="FANCONI ANEMIA GROUP A PROTEIN"/>
    <property type="match status" value="1"/>
</dbReference>
<dbReference type="OrthoDB" id="2287188at2759"/>
<dbReference type="AlphaFoldDB" id="A0A8P0P7P4"/>
<dbReference type="GO" id="GO:0043240">
    <property type="term" value="C:Fanconi anaemia nuclear complex"/>
    <property type="evidence" value="ECO:0007669"/>
    <property type="project" value="InterPro"/>
</dbReference>
<dbReference type="Proteomes" id="UP000002254">
    <property type="component" value="Chromosome 5"/>
</dbReference>
<protein>
    <submittedName>
        <fullName evidence="2">FA complementation group A</fullName>
    </submittedName>
</protein>
<feature type="domain" description="Fanconi anaemia group A protein N-terminal" evidence="1">
    <location>
        <begin position="170"/>
        <end position="293"/>
    </location>
</feature>
<evidence type="ECO:0000259" key="1">
    <source>
        <dbReference type="Pfam" id="PF15865"/>
    </source>
</evidence>
<evidence type="ECO:0000313" key="2">
    <source>
        <dbReference type="Ensembl" id="ENSCAFP00000058580.2"/>
    </source>
</evidence>
<reference evidence="2 3" key="1">
    <citation type="journal article" date="2005" name="Nature">
        <title>Genome sequence, comparative analysis and haplotype structure of the domestic dog.</title>
        <authorList>
            <consortium name="Broad Sequencing Platform"/>
            <person name="Lindblad-Toh K."/>
            <person name="Wade C.M."/>
            <person name="Mikkelsen T.S."/>
            <person name="Karlsson E.K."/>
            <person name="Jaffe D.B."/>
            <person name="Kamal M."/>
            <person name="Clamp M."/>
            <person name="Chang J.L."/>
            <person name="Kulbokas E.J. III"/>
            <person name="Zody M.C."/>
            <person name="Mauceli E."/>
            <person name="Xie X."/>
            <person name="Breen M."/>
            <person name="Wayne R.K."/>
            <person name="Ostrander E.A."/>
            <person name="Ponting C.P."/>
            <person name="Galibert F."/>
            <person name="Smith D.R."/>
            <person name="DeJong P.J."/>
            <person name="Kirkness E."/>
            <person name="Alvarez P."/>
            <person name="Biagi T."/>
            <person name="Brockman W."/>
            <person name="Butler J."/>
            <person name="Chin C.W."/>
            <person name="Cook A."/>
            <person name="Cuff J."/>
            <person name="Daly M.J."/>
            <person name="DeCaprio D."/>
            <person name="Gnerre S."/>
            <person name="Grabherr M."/>
            <person name="Kellis M."/>
            <person name="Kleber M."/>
            <person name="Bardeleben C."/>
            <person name="Goodstadt L."/>
            <person name="Heger A."/>
            <person name="Hitte C."/>
            <person name="Kim L."/>
            <person name="Koepfli K.P."/>
            <person name="Parker H.G."/>
            <person name="Pollinger J.P."/>
            <person name="Searle S.M."/>
            <person name="Sutter N.B."/>
            <person name="Thomas R."/>
            <person name="Webber C."/>
            <person name="Baldwin J."/>
            <person name="Abebe A."/>
            <person name="Abouelleil A."/>
            <person name="Aftuck L."/>
            <person name="Ait-Zahra M."/>
            <person name="Aldredge T."/>
            <person name="Allen N."/>
            <person name="An P."/>
            <person name="Anderson S."/>
            <person name="Antoine C."/>
            <person name="Arachchi H."/>
            <person name="Aslam A."/>
            <person name="Ayotte L."/>
            <person name="Bachantsang P."/>
            <person name="Barry A."/>
            <person name="Bayul T."/>
            <person name="Benamara M."/>
            <person name="Berlin A."/>
            <person name="Bessette D."/>
            <person name="Blitshteyn B."/>
            <person name="Bloom T."/>
            <person name="Blye J."/>
            <person name="Boguslavskiy L."/>
            <person name="Bonnet C."/>
            <person name="Boukhgalter B."/>
            <person name="Brown A."/>
            <person name="Cahill P."/>
            <person name="Calixte N."/>
            <person name="Camarata J."/>
            <person name="Cheshatsang Y."/>
            <person name="Chu J."/>
            <person name="Citroen M."/>
            <person name="Collymore A."/>
            <person name="Cooke P."/>
            <person name="Dawoe T."/>
            <person name="Daza R."/>
            <person name="Decktor K."/>
            <person name="DeGray S."/>
            <person name="Dhargay N."/>
            <person name="Dooley K."/>
            <person name="Dooley K."/>
            <person name="Dorje P."/>
            <person name="Dorjee K."/>
            <person name="Dorris L."/>
            <person name="Duffey N."/>
            <person name="Dupes A."/>
            <person name="Egbiremolen O."/>
            <person name="Elong R."/>
            <person name="Falk J."/>
            <person name="Farina A."/>
            <person name="Faro S."/>
            <person name="Ferguson D."/>
            <person name="Ferreira P."/>
            <person name="Fisher S."/>
            <person name="FitzGerald M."/>
            <person name="Foley K."/>
            <person name="Foley C."/>
            <person name="Franke A."/>
            <person name="Friedrich D."/>
            <person name="Gage D."/>
            <person name="Garber M."/>
            <person name="Gearin G."/>
            <person name="Giannoukos G."/>
            <person name="Goode T."/>
            <person name="Goyette A."/>
            <person name="Graham J."/>
            <person name="Grandbois E."/>
            <person name="Gyaltsen K."/>
            <person name="Hafez N."/>
            <person name="Hagopian D."/>
            <person name="Hagos B."/>
            <person name="Hall J."/>
            <person name="Healy C."/>
            <person name="Hegarty R."/>
            <person name="Honan T."/>
            <person name="Horn A."/>
            <person name="Houde N."/>
            <person name="Hughes L."/>
            <person name="Hunnicutt L."/>
            <person name="Husby M."/>
            <person name="Jester B."/>
            <person name="Jones C."/>
            <person name="Kamat A."/>
            <person name="Kanga B."/>
            <person name="Kells C."/>
            <person name="Khazanovich D."/>
            <person name="Kieu A.C."/>
            <person name="Kisner P."/>
            <person name="Kumar M."/>
            <person name="Lance K."/>
            <person name="Landers T."/>
            <person name="Lara M."/>
            <person name="Lee W."/>
            <person name="Leger J.P."/>
            <person name="Lennon N."/>
            <person name="Leuper L."/>
            <person name="LeVine S."/>
            <person name="Liu J."/>
            <person name="Liu X."/>
            <person name="Lokyitsang Y."/>
            <person name="Lokyitsang T."/>
            <person name="Lui A."/>
            <person name="Macdonald J."/>
            <person name="Major J."/>
            <person name="Marabella R."/>
            <person name="Maru K."/>
            <person name="Matthews C."/>
            <person name="McDonough S."/>
            <person name="Mehta T."/>
            <person name="Meldrim J."/>
            <person name="Melnikov A."/>
            <person name="Meneus L."/>
            <person name="Mihalev A."/>
            <person name="Mihova T."/>
            <person name="Miller K."/>
            <person name="Mittelman R."/>
            <person name="Mlenga V."/>
            <person name="Mulrain L."/>
            <person name="Munson G."/>
            <person name="Navidi A."/>
            <person name="Naylor J."/>
            <person name="Nguyen T."/>
            <person name="Nguyen N."/>
            <person name="Nguyen C."/>
            <person name="Nguyen T."/>
            <person name="Nicol R."/>
            <person name="Norbu N."/>
            <person name="Norbu C."/>
            <person name="Novod N."/>
            <person name="Nyima T."/>
            <person name="Olandt P."/>
            <person name="O'Neill B."/>
            <person name="O'Neill K."/>
            <person name="Osman S."/>
            <person name="Oyono L."/>
            <person name="Patti C."/>
            <person name="Perrin D."/>
            <person name="Phunkhang P."/>
            <person name="Pierre F."/>
            <person name="Priest M."/>
            <person name="Rachupka A."/>
            <person name="Raghuraman S."/>
            <person name="Rameau R."/>
            <person name="Ray V."/>
            <person name="Raymond C."/>
            <person name="Rege F."/>
            <person name="Rise C."/>
            <person name="Rogers J."/>
            <person name="Rogov P."/>
            <person name="Sahalie J."/>
            <person name="Settipalli S."/>
            <person name="Sharpe T."/>
            <person name="Shea T."/>
            <person name="Sheehan M."/>
            <person name="Sherpa N."/>
            <person name="Shi J."/>
            <person name="Shih D."/>
            <person name="Sloan J."/>
            <person name="Smith C."/>
            <person name="Sparrow T."/>
            <person name="Stalker J."/>
            <person name="Stange-Thomann N."/>
            <person name="Stavropoulos S."/>
            <person name="Stone C."/>
            <person name="Stone S."/>
            <person name="Sykes S."/>
            <person name="Tchuinga P."/>
            <person name="Tenzing P."/>
            <person name="Tesfaye S."/>
            <person name="Thoulutsang D."/>
            <person name="Thoulutsang Y."/>
            <person name="Topham K."/>
            <person name="Topping I."/>
            <person name="Tsamla T."/>
            <person name="Vassiliev H."/>
            <person name="Venkataraman V."/>
            <person name="Vo A."/>
            <person name="Wangchuk T."/>
            <person name="Wangdi T."/>
            <person name="Weiand M."/>
            <person name="Wilkinson J."/>
            <person name="Wilson A."/>
            <person name="Yadav S."/>
            <person name="Yang S."/>
            <person name="Yang X."/>
            <person name="Young G."/>
            <person name="Yu Q."/>
            <person name="Zainoun J."/>
            <person name="Zembek L."/>
            <person name="Zimmer A."/>
            <person name="Lander E.S."/>
        </authorList>
    </citation>
    <scope>NUCLEOTIDE SEQUENCE [LARGE SCALE GENOMIC DNA]</scope>
    <source>
        <strain evidence="2">Boxer</strain>
    </source>
</reference>